<proteinExistence type="predicted"/>
<feature type="region of interest" description="Disordered" evidence="1">
    <location>
        <begin position="59"/>
        <end position="102"/>
    </location>
</feature>
<evidence type="ECO:0000256" key="1">
    <source>
        <dbReference type="SAM" id="MobiDB-lite"/>
    </source>
</evidence>
<evidence type="ECO:0000313" key="2">
    <source>
        <dbReference type="Proteomes" id="UP000887574"/>
    </source>
</evidence>
<keyword evidence="2" id="KW-1185">Reference proteome</keyword>
<dbReference type="Proteomes" id="UP000887574">
    <property type="component" value="Unplaced"/>
</dbReference>
<accession>A0A915DA96</accession>
<feature type="compositionally biased region" description="Low complexity" evidence="1">
    <location>
        <begin position="64"/>
        <end position="79"/>
    </location>
</feature>
<name>A0A915DA96_9BILA</name>
<sequence>MWQNIKDSTERGRMKSNSQEQIKSVEAVRRSQMSESWPDERNKNVSDVKCFHSGEHNKIECGLNSSPPSSPNHPSNMSPQTMQKQQKKRQMPYKCRLRTVKK</sequence>
<dbReference type="AlphaFoldDB" id="A0A915DA96"/>
<protein>
    <submittedName>
        <fullName evidence="3">Uncharacterized protein</fullName>
    </submittedName>
</protein>
<feature type="compositionally biased region" description="Basic residues" evidence="1">
    <location>
        <begin position="85"/>
        <end position="102"/>
    </location>
</feature>
<evidence type="ECO:0000313" key="3">
    <source>
        <dbReference type="WBParaSite" id="jg17052"/>
    </source>
</evidence>
<dbReference type="WBParaSite" id="jg17052">
    <property type="protein sequence ID" value="jg17052"/>
    <property type="gene ID" value="jg17052"/>
</dbReference>
<reference evidence="3" key="1">
    <citation type="submission" date="2022-11" db="UniProtKB">
        <authorList>
            <consortium name="WormBaseParasite"/>
        </authorList>
    </citation>
    <scope>IDENTIFICATION</scope>
</reference>
<organism evidence="2 3">
    <name type="scientific">Ditylenchus dipsaci</name>
    <dbReference type="NCBI Taxonomy" id="166011"/>
    <lineage>
        <taxon>Eukaryota</taxon>
        <taxon>Metazoa</taxon>
        <taxon>Ecdysozoa</taxon>
        <taxon>Nematoda</taxon>
        <taxon>Chromadorea</taxon>
        <taxon>Rhabditida</taxon>
        <taxon>Tylenchina</taxon>
        <taxon>Tylenchomorpha</taxon>
        <taxon>Sphaerularioidea</taxon>
        <taxon>Anguinidae</taxon>
        <taxon>Anguininae</taxon>
        <taxon>Ditylenchus</taxon>
    </lineage>
</organism>
<feature type="region of interest" description="Disordered" evidence="1">
    <location>
        <begin position="1"/>
        <end position="43"/>
    </location>
</feature>